<feature type="transmembrane region" description="Helical" evidence="14">
    <location>
        <begin position="177"/>
        <end position="202"/>
    </location>
</feature>
<evidence type="ECO:0000259" key="16">
    <source>
        <dbReference type="PROSITE" id="PS50919"/>
    </source>
</evidence>
<dbReference type="STRING" id="1314790.A0A1Y1Y3K7"/>
<feature type="transmembrane region" description="Helical" evidence="14">
    <location>
        <begin position="654"/>
        <end position="670"/>
    </location>
</feature>
<dbReference type="PROSITE" id="PS50919">
    <property type="entry name" value="MIR"/>
    <property type="match status" value="2"/>
</dbReference>
<evidence type="ECO:0000313" key="18">
    <source>
        <dbReference type="Proteomes" id="UP000193498"/>
    </source>
</evidence>
<organism evidence="17 18">
    <name type="scientific">Basidiobolus meristosporus CBS 931.73</name>
    <dbReference type="NCBI Taxonomy" id="1314790"/>
    <lineage>
        <taxon>Eukaryota</taxon>
        <taxon>Fungi</taxon>
        <taxon>Fungi incertae sedis</taxon>
        <taxon>Zoopagomycota</taxon>
        <taxon>Entomophthoromycotina</taxon>
        <taxon>Basidiobolomycetes</taxon>
        <taxon>Basidiobolales</taxon>
        <taxon>Basidiobolaceae</taxon>
        <taxon>Basidiobolus</taxon>
    </lineage>
</organism>
<name>A0A1Y1Y3K7_9FUNG</name>
<evidence type="ECO:0000256" key="10">
    <source>
        <dbReference type="ARBA" id="ARBA00022989"/>
    </source>
</evidence>
<evidence type="ECO:0000256" key="3">
    <source>
        <dbReference type="ARBA" id="ARBA00007222"/>
    </source>
</evidence>
<keyword evidence="6 14" id="KW-0808">Transferase</keyword>
<dbReference type="PANTHER" id="PTHR10050:SF46">
    <property type="entry name" value="PROTEIN O-MANNOSYL-TRANSFERASE 2"/>
    <property type="match status" value="1"/>
</dbReference>
<comment type="similarity">
    <text evidence="3 14">Belongs to the glycosyltransferase 39 family.</text>
</comment>
<comment type="catalytic activity">
    <reaction evidence="12 14">
        <text>a di-trans,poly-cis-dolichyl beta-D-mannosyl phosphate + L-threonyl-[protein] = 3-O-(alpha-D-mannosyl)-L-threonyl-[protein] + a di-trans,poly-cis-dolichyl phosphate + H(+)</text>
        <dbReference type="Rhea" id="RHEA:53396"/>
        <dbReference type="Rhea" id="RHEA-COMP:11060"/>
        <dbReference type="Rhea" id="RHEA-COMP:13547"/>
        <dbReference type="Rhea" id="RHEA-COMP:19498"/>
        <dbReference type="Rhea" id="RHEA-COMP:19501"/>
        <dbReference type="ChEBI" id="CHEBI:15378"/>
        <dbReference type="ChEBI" id="CHEBI:30013"/>
        <dbReference type="ChEBI" id="CHEBI:57683"/>
        <dbReference type="ChEBI" id="CHEBI:58211"/>
        <dbReference type="ChEBI" id="CHEBI:137323"/>
        <dbReference type="EC" id="2.4.1.109"/>
    </reaction>
</comment>
<evidence type="ECO:0000256" key="9">
    <source>
        <dbReference type="ARBA" id="ARBA00022824"/>
    </source>
</evidence>
<keyword evidence="5 14" id="KW-0328">Glycosyltransferase</keyword>
<dbReference type="InterPro" id="IPR027005">
    <property type="entry name" value="PMT-like"/>
</dbReference>
<evidence type="ECO:0000256" key="8">
    <source>
        <dbReference type="ARBA" id="ARBA00022737"/>
    </source>
</evidence>
<keyword evidence="18" id="KW-1185">Reference proteome</keyword>
<dbReference type="InterPro" id="IPR036300">
    <property type="entry name" value="MIR_dom_sf"/>
</dbReference>
<comment type="catalytic activity">
    <reaction evidence="13 14">
        <text>a di-trans,poly-cis-dolichyl beta-D-mannosyl phosphate + L-seryl-[protein] = 3-O-(alpha-D-mannosyl)-L-seryl-[protein] + a di-trans,poly-cis-dolichyl phosphate + H(+)</text>
        <dbReference type="Rhea" id="RHEA:17377"/>
        <dbReference type="Rhea" id="RHEA-COMP:9863"/>
        <dbReference type="Rhea" id="RHEA-COMP:13546"/>
        <dbReference type="Rhea" id="RHEA-COMP:19498"/>
        <dbReference type="Rhea" id="RHEA-COMP:19501"/>
        <dbReference type="ChEBI" id="CHEBI:15378"/>
        <dbReference type="ChEBI" id="CHEBI:29999"/>
        <dbReference type="ChEBI" id="CHEBI:57683"/>
        <dbReference type="ChEBI" id="CHEBI:58211"/>
        <dbReference type="ChEBI" id="CHEBI:137321"/>
        <dbReference type="EC" id="2.4.1.109"/>
    </reaction>
</comment>
<feature type="domain" description="MIR" evidence="16">
    <location>
        <begin position="446"/>
        <end position="504"/>
    </location>
</feature>
<dbReference type="InterPro" id="IPR003342">
    <property type="entry name" value="ArnT-like_N"/>
</dbReference>
<dbReference type="PANTHER" id="PTHR10050">
    <property type="entry name" value="DOLICHYL-PHOSPHATE-MANNOSE--PROTEIN MANNOSYLTRANSFERASE"/>
    <property type="match status" value="1"/>
</dbReference>
<dbReference type="InParanoid" id="A0A1Y1Y3K7"/>
<feature type="domain" description="MIR" evidence="16">
    <location>
        <begin position="383"/>
        <end position="439"/>
    </location>
</feature>
<dbReference type="Pfam" id="PF02815">
    <property type="entry name" value="MIR"/>
    <property type="match status" value="1"/>
</dbReference>
<dbReference type="SMART" id="SM00472">
    <property type="entry name" value="MIR"/>
    <property type="match status" value="3"/>
</dbReference>
<dbReference type="Gene3D" id="2.80.10.50">
    <property type="match status" value="1"/>
</dbReference>
<dbReference type="Pfam" id="PF02366">
    <property type="entry name" value="PMT"/>
    <property type="match status" value="1"/>
</dbReference>
<dbReference type="Proteomes" id="UP000193498">
    <property type="component" value="Unassembled WGS sequence"/>
</dbReference>
<keyword evidence="10 14" id="KW-1133">Transmembrane helix</keyword>
<comment type="caution">
    <text evidence="17">The sequence shown here is derived from an EMBL/GenBank/DDBJ whole genome shotgun (WGS) entry which is preliminary data.</text>
</comment>
<feature type="transmembrane region" description="Helical" evidence="14">
    <location>
        <begin position="214"/>
        <end position="244"/>
    </location>
</feature>
<keyword evidence="8" id="KW-0677">Repeat</keyword>
<dbReference type="InterPro" id="IPR016093">
    <property type="entry name" value="MIR_motif"/>
</dbReference>
<dbReference type="EMBL" id="MCFE01000270">
    <property type="protein sequence ID" value="ORX92559.1"/>
    <property type="molecule type" value="Genomic_DNA"/>
</dbReference>
<dbReference type="EC" id="2.4.1.109" evidence="4 14"/>
<reference evidence="17 18" key="1">
    <citation type="submission" date="2016-07" db="EMBL/GenBank/DDBJ databases">
        <title>Pervasive Adenine N6-methylation of Active Genes in Fungi.</title>
        <authorList>
            <consortium name="DOE Joint Genome Institute"/>
            <person name="Mondo S.J."/>
            <person name="Dannebaum R.O."/>
            <person name="Kuo R.C."/>
            <person name="Labutti K."/>
            <person name="Haridas S."/>
            <person name="Kuo A."/>
            <person name="Salamov A."/>
            <person name="Ahrendt S.R."/>
            <person name="Lipzen A."/>
            <person name="Sullivan W."/>
            <person name="Andreopoulos W.B."/>
            <person name="Clum A."/>
            <person name="Lindquist E."/>
            <person name="Daum C."/>
            <person name="Ramamoorthy G.K."/>
            <person name="Gryganskyi A."/>
            <person name="Culley D."/>
            <person name="Magnuson J.K."/>
            <person name="James T.Y."/>
            <person name="O'Malley M.A."/>
            <person name="Stajich J.E."/>
            <person name="Spatafora J.W."/>
            <person name="Visel A."/>
            <person name="Grigoriev I.V."/>
        </authorList>
    </citation>
    <scope>NUCLEOTIDE SEQUENCE [LARGE SCALE GENOMIC DNA]</scope>
    <source>
        <strain evidence="17 18">CBS 931.73</strain>
    </source>
</reference>
<dbReference type="OrthoDB" id="292747at2759"/>
<feature type="transmembrane region" description="Helical" evidence="14">
    <location>
        <begin position="676"/>
        <end position="703"/>
    </location>
</feature>
<evidence type="ECO:0000256" key="6">
    <source>
        <dbReference type="ARBA" id="ARBA00022679"/>
    </source>
</evidence>
<evidence type="ECO:0000256" key="13">
    <source>
        <dbReference type="ARBA" id="ARBA00045102"/>
    </source>
</evidence>
<evidence type="ECO:0000256" key="14">
    <source>
        <dbReference type="RuleBase" id="RU367007"/>
    </source>
</evidence>
<evidence type="ECO:0000256" key="11">
    <source>
        <dbReference type="ARBA" id="ARBA00023136"/>
    </source>
</evidence>
<evidence type="ECO:0000256" key="15">
    <source>
        <dbReference type="SAM" id="MobiDB-lite"/>
    </source>
</evidence>
<dbReference type="GO" id="GO:0005789">
    <property type="term" value="C:endoplasmic reticulum membrane"/>
    <property type="evidence" value="ECO:0007669"/>
    <property type="project" value="UniProtKB-SubCell"/>
</dbReference>
<feature type="transmembrane region" description="Helical" evidence="14">
    <location>
        <begin position="136"/>
        <end position="157"/>
    </location>
</feature>
<comment type="pathway">
    <text evidence="2 14">Protein modification; protein glycosylation.</text>
</comment>
<evidence type="ECO:0000256" key="12">
    <source>
        <dbReference type="ARBA" id="ARBA00045085"/>
    </source>
</evidence>
<dbReference type="SUPFAM" id="SSF82109">
    <property type="entry name" value="MIR domain"/>
    <property type="match status" value="1"/>
</dbReference>
<accession>A0A1Y1Y3K7</accession>
<evidence type="ECO:0000313" key="17">
    <source>
        <dbReference type="EMBL" id="ORX92559.1"/>
    </source>
</evidence>
<evidence type="ECO:0000256" key="4">
    <source>
        <dbReference type="ARBA" id="ARBA00012839"/>
    </source>
</evidence>
<dbReference type="GO" id="GO:0004169">
    <property type="term" value="F:dolichyl-phosphate-mannose-protein mannosyltransferase activity"/>
    <property type="evidence" value="ECO:0007669"/>
    <property type="project" value="UniProtKB-UniRule"/>
</dbReference>
<evidence type="ECO:0000256" key="7">
    <source>
        <dbReference type="ARBA" id="ARBA00022692"/>
    </source>
</evidence>
<proteinExistence type="inferred from homology"/>
<evidence type="ECO:0000256" key="2">
    <source>
        <dbReference type="ARBA" id="ARBA00004922"/>
    </source>
</evidence>
<comment type="subcellular location">
    <subcellularLocation>
        <location evidence="1 14">Endoplasmic reticulum membrane</location>
        <topology evidence="1 14">Multi-pass membrane protein</topology>
    </subcellularLocation>
</comment>
<keyword evidence="7 14" id="KW-0812">Transmembrane</keyword>
<dbReference type="FunCoup" id="A0A1Y1Y3K7">
    <property type="interactions" value="447"/>
</dbReference>
<feature type="region of interest" description="Disordered" evidence="15">
    <location>
        <begin position="1"/>
        <end position="25"/>
    </location>
</feature>
<evidence type="ECO:0000256" key="5">
    <source>
        <dbReference type="ARBA" id="ARBA00022676"/>
    </source>
</evidence>
<feature type="transmembrane region" description="Helical" evidence="14">
    <location>
        <begin position="264"/>
        <end position="286"/>
    </location>
</feature>
<comment type="function">
    <text evidence="14">Transfers mannose from Dol-P-mannose to Ser or Thr residues on proteins.</text>
</comment>
<dbReference type="FunFam" id="2.80.10.50:FF:000012">
    <property type="entry name" value="Protein O-mannosyl-transferase 1"/>
    <property type="match status" value="1"/>
</dbReference>
<feature type="transmembrane region" description="Helical" evidence="14">
    <location>
        <begin position="582"/>
        <end position="604"/>
    </location>
</feature>
<evidence type="ECO:0000256" key="1">
    <source>
        <dbReference type="ARBA" id="ARBA00004477"/>
    </source>
</evidence>
<keyword evidence="9 14" id="KW-0256">Endoplasmic reticulum</keyword>
<dbReference type="AlphaFoldDB" id="A0A1Y1Y3K7"/>
<dbReference type="UniPathway" id="UPA00378"/>
<feature type="transmembrane region" description="Helical" evidence="14">
    <location>
        <begin position="624"/>
        <end position="642"/>
    </location>
</feature>
<feature type="transmembrane region" description="Helical" evidence="14">
    <location>
        <begin position="44"/>
        <end position="63"/>
    </location>
</feature>
<gene>
    <name evidence="17" type="ORF">K493DRAFT_263358</name>
</gene>
<dbReference type="Pfam" id="PF16192">
    <property type="entry name" value="PMT_4TMC"/>
    <property type="match status" value="1"/>
</dbReference>
<sequence length="724" mass="83201">MVSEPLRQRHAKKPGSKLPSNNEVLETKDVKVHSEPVKQSKCSHIDWIVVLILTGLSIFTHYFQLAKAGRVIWDESHFGKFGSFYLRREFYHDVHPPLGKMLVALGGYLSGYDGSFDFGSGGTYTEGMNYHGMRMFTAFFGMVMVPVAYLTALNFGYTRKCAFLAASMVLLDTTTLVITRFILLDPMLLCFTATTGLALSYFRKHKHAEFSTKWWIGLVATGVNLGLVASVKWIGLFTIAWVGWDTIEELWDKFGDYKMPKLRYLQHWIARAICLIVIPLSIYVACFKIHFAILTRSGKDDGVMSSLFQANLEGSELKSVPLELAYGSVVTVHGSTGLLHSHSHLYPEGSKQQQITTYTYKDSNNEWKVLKPRNVEQPAEEDAVLVKDGDLIRLVHTATQANLHAHKVQAPVSKAHWEASAYGNLTFGDQNDYWYIEVLDDVNTKTEYIRTLTTRFRLRHQGTGCILRTTSENLPAWGYNQGEVACDKETSYWGQGAVWNIEGHVNQHLPIAEPQNFKTSFWHDFVHLNIAMWRTNNGLIPDPDKDDHLASQPYEWPLLITAMRMCSWGDNDIKFWLVGHPFIWWGSILALCSFVGITGLYLIMQQRRIQLFGSSARSNEFFPLGRLLFVGWFLHYFPFFLMGRVTYLHHYFPALYFAIFMFTFLIDFFIKNRSEFVQWAVVLAVFSVTLWVFLLYSPFVFGFDYPARDLANRELLNRWKLYNR</sequence>
<dbReference type="InterPro" id="IPR032421">
    <property type="entry name" value="PMT_4TMC"/>
</dbReference>
<keyword evidence="11 14" id="KW-0472">Membrane</keyword>
<protein>
    <recommendedName>
        <fullName evidence="4 14">Dolichyl-phosphate-mannose--protein mannosyltransferase</fullName>
        <ecNumber evidence="4 14">2.4.1.109</ecNumber>
    </recommendedName>
</protein>